<organism evidence="2 4">
    <name type="scientific">Plasmodium vinckei vinckei</name>
    <dbReference type="NCBI Taxonomy" id="54757"/>
    <lineage>
        <taxon>Eukaryota</taxon>
        <taxon>Sar</taxon>
        <taxon>Alveolata</taxon>
        <taxon>Apicomplexa</taxon>
        <taxon>Aconoidasida</taxon>
        <taxon>Haemosporida</taxon>
        <taxon>Plasmodiidae</taxon>
        <taxon>Plasmodium</taxon>
        <taxon>Plasmodium (Vinckeia)</taxon>
    </lineage>
</organism>
<reference evidence="3 5" key="2">
    <citation type="submission" date="2019-01" db="EMBL/GenBank/DDBJ databases">
        <authorList>
            <person name="Ramaprasad A."/>
        </authorList>
    </citation>
    <scope>NUCLEOTIDE SEQUENCE [LARGE SCALE GENOMIC DNA]</scope>
</reference>
<dbReference type="GeneID" id="19962160"/>
<dbReference type="EMBL" id="LR215061">
    <property type="protein sequence ID" value="VEV55342.1"/>
    <property type="molecule type" value="Genomic_DNA"/>
</dbReference>
<evidence type="ECO:0000313" key="3">
    <source>
        <dbReference type="EMBL" id="VEV55342.1"/>
    </source>
</evidence>
<gene>
    <name evidence="3" type="ORF">PVVCY_0502300</name>
    <name evidence="2" type="ORF">YYE_03954</name>
</gene>
<reference evidence="2 4" key="1">
    <citation type="submission" date="2013-02" db="EMBL/GenBank/DDBJ databases">
        <title>The Genome Sequence of Plasmodium vinckei vinckei.</title>
        <authorList>
            <consortium name="The Broad Institute Genome Sequencing Platform"/>
            <consortium name="The Broad Institute Genome Sequencing Center for Infectious Disease"/>
            <person name="Neafsey D."/>
            <person name="Cheeseman I."/>
            <person name="Volkman S."/>
            <person name="Adams J."/>
            <person name="Walker B."/>
            <person name="Young S.K."/>
            <person name="Zeng Q."/>
            <person name="Gargeya S."/>
            <person name="Fitzgerald M."/>
            <person name="Haas B."/>
            <person name="Abouelleil A."/>
            <person name="Alvarado L."/>
            <person name="Arachchi H.M."/>
            <person name="Berlin A.M."/>
            <person name="Chapman S.B."/>
            <person name="Dewar J."/>
            <person name="Goldberg J."/>
            <person name="Griggs A."/>
            <person name="Gujja S."/>
            <person name="Hansen M."/>
            <person name="Howarth C."/>
            <person name="Imamovic A."/>
            <person name="Larimer J."/>
            <person name="McCowan C."/>
            <person name="Murphy C."/>
            <person name="Neiman D."/>
            <person name="Pearson M."/>
            <person name="Priest M."/>
            <person name="Roberts A."/>
            <person name="Saif S."/>
            <person name="Shea T."/>
            <person name="Sisk P."/>
            <person name="Sykes S."/>
            <person name="Wortman J."/>
            <person name="Nusbaum C."/>
            <person name="Birren B."/>
        </authorList>
    </citation>
    <scope>NUCLEOTIDE SEQUENCE [LARGE SCALE GENOMIC DNA]</scope>
    <source>
        <strain evidence="4">vinckei</strain>
        <strain evidence="2">Vinckei</strain>
    </source>
</reference>
<dbReference type="EMBL" id="KL446952">
    <property type="protein sequence ID" value="KEG01364.1"/>
    <property type="molecule type" value="Genomic_DNA"/>
</dbReference>
<accession>A0A081ICF6</accession>
<dbReference type="OrthoDB" id="370692at2759"/>
<dbReference type="VEuPathDB" id="PlasmoDB:PVVCY_0502300"/>
<protein>
    <recommendedName>
        <fullName evidence="6">Fam-c protein</fullName>
    </recommendedName>
</protein>
<dbReference type="KEGG" id="pvv:PVVCY_0502300"/>
<dbReference type="Proteomes" id="UP000290582">
    <property type="component" value="Chromosome PVVCY_05"/>
</dbReference>
<dbReference type="RefSeq" id="XP_008625819.1">
    <property type="nucleotide sequence ID" value="XM_008627597.1"/>
</dbReference>
<evidence type="ECO:0000313" key="4">
    <source>
        <dbReference type="Proteomes" id="UP000030681"/>
    </source>
</evidence>
<evidence type="ECO:0000313" key="2">
    <source>
        <dbReference type="EMBL" id="KEG01364.1"/>
    </source>
</evidence>
<dbReference type="AlphaFoldDB" id="A0A081ICF6"/>
<feature type="signal peptide" evidence="1">
    <location>
        <begin position="1"/>
        <end position="23"/>
    </location>
</feature>
<dbReference type="Proteomes" id="UP000030681">
    <property type="component" value="Unassembled WGS sequence"/>
</dbReference>
<proteinExistence type="predicted"/>
<sequence>MKLSWCNSIILFYFMFFFTVCLSNHHNKNVEKNDKNQNQEGNIITIEILPPDDDQDSFEINDNLLDDLIKLSDENVK</sequence>
<evidence type="ECO:0008006" key="6">
    <source>
        <dbReference type="Google" id="ProtNLM"/>
    </source>
</evidence>
<evidence type="ECO:0000256" key="1">
    <source>
        <dbReference type="SAM" id="SignalP"/>
    </source>
</evidence>
<evidence type="ECO:0000313" key="5">
    <source>
        <dbReference type="Proteomes" id="UP000290582"/>
    </source>
</evidence>
<keyword evidence="1" id="KW-0732">Signal</keyword>
<name>A0A081ICF6_PLAVN</name>
<feature type="chain" id="PRO_5035985033" description="Fam-c protein" evidence="1">
    <location>
        <begin position="24"/>
        <end position="77"/>
    </location>
</feature>